<dbReference type="PANTHER" id="PTHR43303:SF4">
    <property type="entry name" value="NADPH DEHYDROGENASE C23G7.10C-RELATED"/>
    <property type="match status" value="1"/>
</dbReference>
<dbReference type="InterPro" id="IPR013785">
    <property type="entry name" value="Aldolase_TIM"/>
</dbReference>
<dbReference type="InterPro" id="IPR001155">
    <property type="entry name" value="OxRdtase_FMN_N"/>
</dbReference>
<dbReference type="SUPFAM" id="SSF51395">
    <property type="entry name" value="FMN-linked oxidoreductases"/>
    <property type="match status" value="1"/>
</dbReference>
<dbReference type="GO" id="GO:0010181">
    <property type="term" value="F:FMN binding"/>
    <property type="evidence" value="ECO:0007669"/>
    <property type="project" value="InterPro"/>
</dbReference>
<dbReference type="InterPro" id="IPR044152">
    <property type="entry name" value="YqjM-like"/>
</dbReference>
<dbReference type="Gene3D" id="3.20.20.70">
    <property type="entry name" value="Aldolase class I"/>
    <property type="match status" value="1"/>
</dbReference>
<dbReference type="GO" id="GO:0003959">
    <property type="term" value="F:NADPH dehydrogenase activity"/>
    <property type="evidence" value="ECO:0007669"/>
    <property type="project" value="InterPro"/>
</dbReference>
<accession>A0A285VUS1</accession>
<organism evidence="7 8">
    <name type="scientific">Ornithinimicrobium cerasi</name>
    <dbReference type="NCBI Taxonomy" id="2248773"/>
    <lineage>
        <taxon>Bacteria</taxon>
        <taxon>Bacillati</taxon>
        <taxon>Actinomycetota</taxon>
        <taxon>Actinomycetes</taxon>
        <taxon>Micrococcales</taxon>
        <taxon>Ornithinimicrobiaceae</taxon>
        <taxon>Ornithinimicrobium</taxon>
    </lineage>
</organism>
<keyword evidence="2" id="KW-0285">Flavoprotein</keyword>
<keyword evidence="4" id="KW-0521">NADP</keyword>
<dbReference type="Proteomes" id="UP000219688">
    <property type="component" value="Unassembled WGS sequence"/>
</dbReference>
<comment type="cofactor">
    <cofactor evidence="1">
        <name>FMN</name>
        <dbReference type="ChEBI" id="CHEBI:58210"/>
    </cofactor>
</comment>
<evidence type="ECO:0000256" key="5">
    <source>
        <dbReference type="ARBA" id="ARBA00023002"/>
    </source>
</evidence>
<evidence type="ECO:0000256" key="2">
    <source>
        <dbReference type="ARBA" id="ARBA00022630"/>
    </source>
</evidence>
<proteinExistence type="predicted"/>
<keyword evidence="8" id="KW-1185">Reference proteome</keyword>
<keyword evidence="3" id="KW-0288">FMN</keyword>
<gene>
    <name evidence="7" type="ORF">SAMN05421879_11636</name>
</gene>
<evidence type="ECO:0000256" key="3">
    <source>
        <dbReference type="ARBA" id="ARBA00022643"/>
    </source>
</evidence>
<evidence type="ECO:0000259" key="6">
    <source>
        <dbReference type="Pfam" id="PF00724"/>
    </source>
</evidence>
<evidence type="ECO:0000313" key="8">
    <source>
        <dbReference type="Proteomes" id="UP000219688"/>
    </source>
</evidence>
<evidence type="ECO:0000313" key="7">
    <source>
        <dbReference type="EMBL" id="SOC57799.1"/>
    </source>
</evidence>
<dbReference type="CDD" id="cd02932">
    <property type="entry name" value="OYE_YqiM_FMN"/>
    <property type="match status" value="1"/>
</dbReference>
<dbReference type="EMBL" id="OBQK01000016">
    <property type="protein sequence ID" value="SOC57799.1"/>
    <property type="molecule type" value="Genomic_DNA"/>
</dbReference>
<evidence type="ECO:0000256" key="4">
    <source>
        <dbReference type="ARBA" id="ARBA00022857"/>
    </source>
</evidence>
<feature type="domain" description="NADH:flavin oxidoreductase/NADH oxidase N-terminal" evidence="6">
    <location>
        <begin position="5"/>
        <end position="348"/>
    </location>
</feature>
<dbReference type="RefSeq" id="WP_097189184.1">
    <property type="nucleotide sequence ID" value="NZ_OBQK01000016.1"/>
</dbReference>
<protein>
    <submittedName>
        <fullName evidence="7">2,4-dienoyl-CoA reductase</fullName>
    </submittedName>
</protein>
<reference evidence="8" key="1">
    <citation type="submission" date="2017-08" db="EMBL/GenBank/DDBJ databases">
        <authorList>
            <person name="Varghese N."/>
            <person name="Submissions S."/>
        </authorList>
    </citation>
    <scope>NUCLEOTIDE SEQUENCE [LARGE SCALE GENOMIC DNA]</scope>
    <source>
        <strain evidence="8">USBA17B2</strain>
    </source>
</reference>
<sequence length="367" mass="40000">MPPMIFSPLTLRSLEVPGRAWVSPMCQYSCRPSEPGFVTDWHLAHLMSFAVGGAPLILTEATAVSRDGRISPWDAGLWEDQQMRGWQRIVEQVHQVGALIGVQLAHAGRKGSTYAPFHERSGSVPRDDGGWQAVGAGERAFGSYAAPRGLRTEEVPEIVHAFARSAARAVRVGFDVVEVHAAHGYLLHQFLSPLVNDRSDRYGGDDVGRARLVLEVVDAVRAAIPDRVPLLVRVSATDWSDEVEGGIEGDVARTEQLCRELGRRGVDLIDVSSGGNVPAPTIPIGPGYQTRFAERVREAVEVPVSTVGMITGARQAEDVLRAGKADAVMLARAALADPHWWHRAAHQLGHALPWPPQYARVTDRHVF</sequence>
<evidence type="ECO:0000256" key="1">
    <source>
        <dbReference type="ARBA" id="ARBA00001917"/>
    </source>
</evidence>
<dbReference type="Pfam" id="PF00724">
    <property type="entry name" value="Oxidored_FMN"/>
    <property type="match status" value="1"/>
</dbReference>
<dbReference type="GO" id="GO:0050661">
    <property type="term" value="F:NADP binding"/>
    <property type="evidence" value="ECO:0007669"/>
    <property type="project" value="InterPro"/>
</dbReference>
<keyword evidence="5" id="KW-0560">Oxidoreductase</keyword>
<dbReference type="AlphaFoldDB" id="A0A285VUS1"/>
<name>A0A285VUS1_9MICO</name>
<dbReference type="PANTHER" id="PTHR43303">
    <property type="entry name" value="NADPH DEHYDROGENASE C23G7.10C-RELATED"/>
    <property type="match status" value="1"/>
</dbReference>